<organism evidence="1 2">
    <name type="scientific">Funneliformis caledonium</name>
    <dbReference type="NCBI Taxonomy" id="1117310"/>
    <lineage>
        <taxon>Eukaryota</taxon>
        <taxon>Fungi</taxon>
        <taxon>Fungi incertae sedis</taxon>
        <taxon>Mucoromycota</taxon>
        <taxon>Glomeromycotina</taxon>
        <taxon>Glomeromycetes</taxon>
        <taxon>Glomerales</taxon>
        <taxon>Glomeraceae</taxon>
        <taxon>Funneliformis</taxon>
    </lineage>
</organism>
<evidence type="ECO:0000313" key="1">
    <source>
        <dbReference type="EMBL" id="CAG8758141.1"/>
    </source>
</evidence>
<proteinExistence type="predicted"/>
<sequence length="233" mass="27742">TFKLQKFSLFQNLNIEQVKFKFSKNLIIIKVADAHYIYSNNRDHINFPIGRIVDTDCQEFEFVGNNDEFMITLSNNKIINIYFWKSNLKGSISFNKLVEFEDLDKSVHIEFKDQRVFVVSPEKLHIFNLTKHDWRNSIFKDHMINSNDNNDENILTDINEKYSSIKDKMEVVDEYVKDKIPENIKKTLSDVILKLYNDNRELNSLDIKFLADPSENKSKKQLINYILNTKYYF</sequence>
<feature type="non-terminal residue" evidence="1">
    <location>
        <position position="233"/>
    </location>
</feature>
<name>A0A9N9IZ37_9GLOM</name>
<dbReference type="AlphaFoldDB" id="A0A9N9IZ37"/>
<dbReference type="EMBL" id="CAJVPQ010021343">
    <property type="protein sequence ID" value="CAG8758141.1"/>
    <property type="molecule type" value="Genomic_DNA"/>
</dbReference>
<dbReference type="Proteomes" id="UP000789570">
    <property type="component" value="Unassembled WGS sequence"/>
</dbReference>
<keyword evidence="2" id="KW-1185">Reference proteome</keyword>
<comment type="caution">
    <text evidence="1">The sequence shown here is derived from an EMBL/GenBank/DDBJ whole genome shotgun (WGS) entry which is preliminary data.</text>
</comment>
<accession>A0A9N9IZ37</accession>
<feature type="non-terminal residue" evidence="1">
    <location>
        <position position="1"/>
    </location>
</feature>
<reference evidence="1" key="1">
    <citation type="submission" date="2021-06" db="EMBL/GenBank/DDBJ databases">
        <authorList>
            <person name="Kallberg Y."/>
            <person name="Tangrot J."/>
            <person name="Rosling A."/>
        </authorList>
    </citation>
    <scope>NUCLEOTIDE SEQUENCE</scope>
    <source>
        <strain evidence="1">UK204</strain>
    </source>
</reference>
<evidence type="ECO:0000313" key="2">
    <source>
        <dbReference type="Proteomes" id="UP000789570"/>
    </source>
</evidence>
<gene>
    <name evidence="1" type="ORF">FCALED_LOCUS16746</name>
</gene>
<protein>
    <submittedName>
        <fullName evidence="1">7688_t:CDS:1</fullName>
    </submittedName>
</protein>